<dbReference type="InterPro" id="IPR036890">
    <property type="entry name" value="HATPase_C_sf"/>
</dbReference>
<dbReference type="InterPro" id="IPR038973">
    <property type="entry name" value="MutL/Mlh/Pms-like"/>
</dbReference>
<sequence length="144" mass="15333">MPKINRLPKSIYELIAAGEVVERPASVVKELVENSIDAGAKDITVEIQNGGIKYIRITDNGCGISREDVPLAFTSHATSKISREEDLFSIGTLGFRGEALASISAVSHTEMLTRTNDSNIGTRMTVSGGEFSKCEDAGCPVGTT</sequence>
<dbReference type="GO" id="GO:0005524">
    <property type="term" value="F:ATP binding"/>
    <property type="evidence" value="ECO:0007669"/>
    <property type="project" value="InterPro"/>
</dbReference>
<dbReference type="FunFam" id="3.30.565.10:FF:000003">
    <property type="entry name" value="DNA mismatch repair endonuclease MutL"/>
    <property type="match status" value="1"/>
</dbReference>
<accession>K1S3Q7</accession>
<dbReference type="GO" id="GO:0016887">
    <property type="term" value="F:ATP hydrolysis activity"/>
    <property type="evidence" value="ECO:0007669"/>
    <property type="project" value="InterPro"/>
</dbReference>
<comment type="caution">
    <text evidence="4">The sequence shown here is derived from an EMBL/GenBank/DDBJ whole genome shotgun (WGS) entry which is preliminary data.</text>
</comment>
<dbReference type="Pfam" id="PF13589">
    <property type="entry name" value="HATPase_c_3"/>
    <property type="match status" value="1"/>
</dbReference>
<comment type="similarity">
    <text evidence="1">Belongs to the DNA mismatch repair MutL/HexB family.</text>
</comment>
<dbReference type="Gene3D" id="3.30.565.10">
    <property type="entry name" value="Histidine kinase-like ATPase, C-terminal domain"/>
    <property type="match status" value="1"/>
</dbReference>
<dbReference type="EMBL" id="AJWZ01010478">
    <property type="protein sequence ID" value="EKC48320.1"/>
    <property type="molecule type" value="Genomic_DNA"/>
</dbReference>
<dbReference type="NCBIfam" id="TIGR00585">
    <property type="entry name" value="mutl"/>
    <property type="match status" value="1"/>
</dbReference>
<proteinExistence type="inferred from homology"/>
<dbReference type="AlphaFoldDB" id="K1S3Q7"/>
<gene>
    <name evidence="4" type="ORF">OBE_15250</name>
</gene>
<dbReference type="PROSITE" id="PS00058">
    <property type="entry name" value="DNA_MISMATCH_REPAIR_1"/>
    <property type="match status" value="1"/>
</dbReference>
<dbReference type="PANTHER" id="PTHR10073">
    <property type="entry name" value="DNA MISMATCH REPAIR PROTEIN MLH, PMS, MUTL"/>
    <property type="match status" value="1"/>
</dbReference>
<dbReference type="GO" id="GO:0006298">
    <property type="term" value="P:mismatch repair"/>
    <property type="evidence" value="ECO:0007669"/>
    <property type="project" value="InterPro"/>
</dbReference>
<evidence type="ECO:0000256" key="2">
    <source>
        <dbReference type="ARBA" id="ARBA00022763"/>
    </source>
</evidence>
<keyword evidence="3" id="KW-0234">DNA repair</keyword>
<evidence type="ECO:0000256" key="3">
    <source>
        <dbReference type="ARBA" id="ARBA00023204"/>
    </source>
</evidence>
<dbReference type="CDD" id="cd16926">
    <property type="entry name" value="HATPase_MutL-MLH-PMS-like"/>
    <property type="match status" value="1"/>
</dbReference>
<dbReference type="GO" id="GO:0032300">
    <property type="term" value="C:mismatch repair complex"/>
    <property type="evidence" value="ECO:0007669"/>
    <property type="project" value="InterPro"/>
</dbReference>
<reference evidence="4" key="1">
    <citation type="journal article" date="2013" name="Environ. Microbiol.">
        <title>Microbiota from the distal guts of lean and obese adolescents exhibit partial functional redundancy besides clear differences in community structure.</title>
        <authorList>
            <person name="Ferrer M."/>
            <person name="Ruiz A."/>
            <person name="Lanza F."/>
            <person name="Haange S.B."/>
            <person name="Oberbach A."/>
            <person name="Till H."/>
            <person name="Bargiela R."/>
            <person name="Campoy C."/>
            <person name="Segura M.T."/>
            <person name="Richter M."/>
            <person name="von Bergen M."/>
            <person name="Seifert J."/>
            <person name="Suarez A."/>
        </authorList>
    </citation>
    <scope>NUCLEOTIDE SEQUENCE</scope>
</reference>
<keyword evidence="2" id="KW-0227">DNA damage</keyword>
<name>K1S3Q7_9ZZZZ</name>
<feature type="non-terminal residue" evidence="4">
    <location>
        <position position="144"/>
    </location>
</feature>
<dbReference type="SUPFAM" id="SSF55874">
    <property type="entry name" value="ATPase domain of HSP90 chaperone/DNA topoisomerase II/histidine kinase"/>
    <property type="match status" value="1"/>
</dbReference>
<dbReference type="GO" id="GO:0030983">
    <property type="term" value="F:mismatched DNA binding"/>
    <property type="evidence" value="ECO:0007669"/>
    <property type="project" value="InterPro"/>
</dbReference>
<protein>
    <submittedName>
        <fullName evidence="4">DNA mismatch repair protein MutL</fullName>
    </submittedName>
</protein>
<dbReference type="InterPro" id="IPR002099">
    <property type="entry name" value="MutL/Mlh/PMS"/>
</dbReference>
<evidence type="ECO:0000313" key="4">
    <source>
        <dbReference type="EMBL" id="EKC48320.1"/>
    </source>
</evidence>
<dbReference type="GO" id="GO:0140664">
    <property type="term" value="F:ATP-dependent DNA damage sensor activity"/>
    <property type="evidence" value="ECO:0007669"/>
    <property type="project" value="InterPro"/>
</dbReference>
<dbReference type="PANTHER" id="PTHR10073:SF12">
    <property type="entry name" value="DNA MISMATCH REPAIR PROTEIN MLH1"/>
    <property type="match status" value="1"/>
</dbReference>
<organism evidence="4">
    <name type="scientific">human gut metagenome</name>
    <dbReference type="NCBI Taxonomy" id="408170"/>
    <lineage>
        <taxon>unclassified sequences</taxon>
        <taxon>metagenomes</taxon>
        <taxon>organismal metagenomes</taxon>
    </lineage>
</organism>
<evidence type="ECO:0000256" key="1">
    <source>
        <dbReference type="ARBA" id="ARBA00006082"/>
    </source>
</evidence>
<dbReference type="InterPro" id="IPR014762">
    <property type="entry name" value="DNA_mismatch_repair_CS"/>
</dbReference>